<organism evidence="1">
    <name type="scientific">Ovis aries</name>
    <name type="common">Sheep</name>
    <dbReference type="NCBI Taxonomy" id="9940"/>
    <lineage>
        <taxon>Eukaryota</taxon>
        <taxon>Metazoa</taxon>
        <taxon>Chordata</taxon>
        <taxon>Craniata</taxon>
        <taxon>Vertebrata</taxon>
        <taxon>Euteleostomi</taxon>
        <taxon>Mammalia</taxon>
        <taxon>Eutheria</taxon>
        <taxon>Laurasiatheria</taxon>
        <taxon>Artiodactyla</taxon>
        <taxon>Ruminantia</taxon>
        <taxon>Pecora</taxon>
        <taxon>Bovidae</taxon>
        <taxon>Caprinae</taxon>
        <taxon>Ovis</taxon>
    </lineage>
</organism>
<sequence>GSEGAAGRDTRGGGARLCVHPGLSPPDLGVVPLPAEGTAARGRPRGPSEAARRVPAHSARRGSQDAPREAGAVPPDARRTSGRNRRSWRPRAARDPKPPVRTWDGLPGPQFQDNEAPLCLPHRSLDPLPDSTRALNFERPCYLRGGICLKQGTPSCEPFRGPCRAFTVCCKIKPS</sequence>
<proteinExistence type="predicted"/>
<name>A0AC11CKQ0_SHEEP</name>
<evidence type="ECO:0000313" key="1">
    <source>
        <dbReference type="Ensembl" id="ENSOARP00020032110.2"/>
    </source>
</evidence>
<protein>
    <submittedName>
        <fullName evidence="1">Uncharacterized protein</fullName>
    </submittedName>
</protein>
<reference evidence="1" key="1">
    <citation type="submission" date="2020-11" db="EMBL/GenBank/DDBJ databases">
        <authorList>
            <person name="Davenport K.M."/>
            <person name="Bickhart D.M."/>
            <person name="Smith T.P.L."/>
            <person name="Murdoch B.M."/>
            <person name="Rosen B.D."/>
        </authorList>
    </citation>
    <scope>NUCLEOTIDE SEQUENCE [LARGE SCALE GENOMIC DNA]</scope>
    <source>
        <strain evidence="1">OAR_USU_Benz2616</strain>
    </source>
</reference>
<reference evidence="1" key="3">
    <citation type="submission" date="2025-09" db="UniProtKB">
        <authorList>
            <consortium name="Ensembl"/>
        </authorList>
    </citation>
    <scope>IDENTIFICATION</scope>
</reference>
<accession>A0AC11CKQ0</accession>
<dbReference type="Ensembl" id="ENSOART00020038765.2">
    <property type="protein sequence ID" value="ENSOARP00020032110.2"/>
    <property type="gene ID" value="ENSOARG00020024758.2"/>
</dbReference>
<reference evidence="1" key="2">
    <citation type="submission" date="2025-08" db="UniProtKB">
        <authorList>
            <consortium name="Ensembl"/>
        </authorList>
    </citation>
    <scope>IDENTIFICATION</scope>
</reference>